<name>A0AAN8R0I1_9TELE</name>
<dbReference type="InterPro" id="IPR046903">
    <property type="entry name" value="Mab-21-like_nuc_Trfase"/>
</dbReference>
<dbReference type="EMBL" id="JAGTTL010000004">
    <property type="protein sequence ID" value="KAK6323645.1"/>
    <property type="molecule type" value="Genomic_DNA"/>
</dbReference>
<keyword evidence="3" id="KW-1185">Reference proteome</keyword>
<dbReference type="Proteomes" id="UP001356427">
    <property type="component" value="Unassembled WGS sequence"/>
</dbReference>
<organism evidence="2 3">
    <name type="scientific">Coregonus suidteri</name>
    <dbReference type="NCBI Taxonomy" id="861788"/>
    <lineage>
        <taxon>Eukaryota</taxon>
        <taxon>Metazoa</taxon>
        <taxon>Chordata</taxon>
        <taxon>Craniata</taxon>
        <taxon>Vertebrata</taxon>
        <taxon>Euteleostomi</taxon>
        <taxon>Actinopterygii</taxon>
        <taxon>Neopterygii</taxon>
        <taxon>Teleostei</taxon>
        <taxon>Protacanthopterygii</taxon>
        <taxon>Salmoniformes</taxon>
        <taxon>Salmonidae</taxon>
        <taxon>Coregoninae</taxon>
        <taxon>Coregonus</taxon>
    </lineage>
</organism>
<dbReference type="Pfam" id="PF03281">
    <property type="entry name" value="Mab-21"/>
    <property type="match status" value="1"/>
</dbReference>
<evidence type="ECO:0000259" key="1">
    <source>
        <dbReference type="Pfam" id="PF03281"/>
    </source>
</evidence>
<protein>
    <recommendedName>
        <fullName evidence="1">Mab-21-like nucleotidyltransferase domain-containing protein</fullName>
    </recommendedName>
</protein>
<dbReference type="Gene3D" id="3.30.460.90">
    <property type="match status" value="1"/>
</dbReference>
<reference evidence="2 3" key="1">
    <citation type="submission" date="2021-04" db="EMBL/GenBank/DDBJ databases">
        <authorList>
            <person name="De Guttry C."/>
            <person name="Zahm M."/>
            <person name="Klopp C."/>
            <person name="Cabau C."/>
            <person name="Louis A."/>
            <person name="Berthelot C."/>
            <person name="Parey E."/>
            <person name="Roest Crollius H."/>
            <person name="Montfort J."/>
            <person name="Robinson-Rechavi M."/>
            <person name="Bucao C."/>
            <person name="Bouchez O."/>
            <person name="Gislard M."/>
            <person name="Lluch J."/>
            <person name="Milhes M."/>
            <person name="Lampietro C."/>
            <person name="Lopez Roques C."/>
            <person name="Donnadieu C."/>
            <person name="Braasch I."/>
            <person name="Desvignes T."/>
            <person name="Postlethwait J."/>
            <person name="Bobe J."/>
            <person name="Wedekind C."/>
            <person name="Guiguen Y."/>
        </authorList>
    </citation>
    <scope>NUCLEOTIDE SEQUENCE [LARGE SCALE GENOMIC DNA]</scope>
    <source>
        <strain evidence="2">Cs_M1</strain>
        <tissue evidence="2">Blood</tissue>
    </source>
</reference>
<gene>
    <name evidence="2" type="ORF">J4Q44_G00059840</name>
</gene>
<accession>A0AAN8R0I1</accession>
<sequence>MVKIHNPNEFDMMLKLQSPSRLKMTELDQYLGLFYEVALSRSTRSHIRSFLLDDGLTISASKIISEMHRLVRKFIRTYRVPALEVPSSQGWPLAARTGPDVDNWLGKKTRRSLTH</sequence>
<comment type="caution">
    <text evidence="2">The sequence shown here is derived from an EMBL/GenBank/DDBJ whole genome shotgun (WGS) entry which is preliminary data.</text>
</comment>
<proteinExistence type="predicted"/>
<evidence type="ECO:0000313" key="3">
    <source>
        <dbReference type="Proteomes" id="UP001356427"/>
    </source>
</evidence>
<feature type="domain" description="Mab-21-like nucleotidyltransferase" evidence="1">
    <location>
        <begin position="1"/>
        <end position="78"/>
    </location>
</feature>
<evidence type="ECO:0000313" key="2">
    <source>
        <dbReference type="EMBL" id="KAK6323645.1"/>
    </source>
</evidence>
<dbReference type="AlphaFoldDB" id="A0AAN8R0I1"/>